<organism evidence="1 2">
    <name type="scientific">Eumeta variegata</name>
    <name type="common">Bagworm moth</name>
    <name type="synonym">Eumeta japonica</name>
    <dbReference type="NCBI Taxonomy" id="151549"/>
    <lineage>
        <taxon>Eukaryota</taxon>
        <taxon>Metazoa</taxon>
        <taxon>Ecdysozoa</taxon>
        <taxon>Arthropoda</taxon>
        <taxon>Hexapoda</taxon>
        <taxon>Insecta</taxon>
        <taxon>Pterygota</taxon>
        <taxon>Neoptera</taxon>
        <taxon>Endopterygota</taxon>
        <taxon>Lepidoptera</taxon>
        <taxon>Glossata</taxon>
        <taxon>Ditrysia</taxon>
        <taxon>Tineoidea</taxon>
        <taxon>Psychidae</taxon>
        <taxon>Oiketicinae</taxon>
        <taxon>Eumeta</taxon>
    </lineage>
</organism>
<dbReference type="OrthoDB" id="410104at2759"/>
<protein>
    <submittedName>
        <fullName evidence="1">Uncharacterized protein</fullName>
    </submittedName>
</protein>
<keyword evidence="2" id="KW-1185">Reference proteome</keyword>
<reference evidence="1 2" key="1">
    <citation type="journal article" date="2019" name="Commun. Biol.">
        <title>The bagworm genome reveals a unique fibroin gene that provides high tensile strength.</title>
        <authorList>
            <person name="Kono N."/>
            <person name="Nakamura H."/>
            <person name="Ohtoshi R."/>
            <person name="Tomita M."/>
            <person name="Numata K."/>
            <person name="Arakawa K."/>
        </authorList>
    </citation>
    <scope>NUCLEOTIDE SEQUENCE [LARGE SCALE GENOMIC DNA]</scope>
</reference>
<dbReference type="Proteomes" id="UP000299102">
    <property type="component" value="Unassembled WGS sequence"/>
</dbReference>
<comment type="caution">
    <text evidence="1">The sequence shown here is derived from an EMBL/GenBank/DDBJ whole genome shotgun (WGS) entry which is preliminary data.</text>
</comment>
<proteinExistence type="predicted"/>
<dbReference type="AlphaFoldDB" id="A0A4C1UWA0"/>
<name>A0A4C1UWA0_EUMVA</name>
<accession>A0A4C1UWA0</accession>
<gene>
    <name evidence="1" type="ORF">EVAR_75932_1</name>
</gene>
<sequence length="372" mass="42447">MHFSSCAKDLIHCLARTLIETNTLSPKTGYSKQLNKPQLIKHLPRRLVPTGDLNRQPLTKKCKVYNIATLNTRTLWTHESLLELENALQNIKFDILGISEMRKHEEKIEYTDYILYQKGKTAGMSPMLDEQQQVEQAGFRKSLSTIDHIHTVKQILEKYNEYNKKASIQLETLGKDFPIKRGVRQGDPLSPKLFSAVLENIFRNLNWEGFGLNINGSSKIGDGPGHMMRDKRGKWCKAVSEWYPRDGKRSRGRQCIRWEDNIKMTAGPRWRRSYWTRLIDIAMPSARDSSTCGVRSDSLGTGRHERFRCGSVPLGDIGALVNGTMEAWYYVSYTTATLACRVVGEVRELDACLRSRNVVLNTEYSSGESVEP</sequence>
<evidence type="ECO:0000313" key="1">
    <source>
        <dbReference type="EMBL" id="GBP30708.1"/>
    </source>
</evidence>
<dbReference type="EMBL" id="BGZK01000236">
    <property type="protein sequence ID" value="GBP30708.1"/>
    <property type="molecule type" value="Genomic_DNA"/>
</dbReference>
<evidence type="ECO:0000313" key="2">
    <source>
        <dbReference type="Proteomes" id="UP000299102"/>
    </source>
</evidence>